<name>A0A401FI84_9LACO</name>
<feature type="domain" description="Isochorismatase-like" evidence="1">
    <location>
        <begin position="21"/>
        <end position="174"/>
    </location>
</feature>
<dbReference type="Proteomes" id="UP000286974">
    <property type="component" value="Unassembled WGS sequence"/>
</dbReference>
<comment type="caution">
    <text evidence="2">The sequence shown here is derived from an EMBL/GenBank/DDBJ whole genome shotgun (WGS) entry which is preliminary data.</text>
</comment>
<dbReference type="OrthoDB" id="9789777at2"/>
<accession>A0A401FI84</accession>
<dbReference type="RefSeq" id="WP_125007600.1">
    <property type="nucleotide sequence ID" value="NZ_BEXA01000001.1"/>
</dbReference>
<organism evidence="2 3">
    <name type="scientific">Lentilactobacillus kosonis</name>
    <dbReference type="NCBI Taxonomy" id="2810561"/>
    <lineage>
        <taxon>Bacteria</taxon>
        <taxon>Bacillati</taxon>
        <taxon>Bacillota</taxon>
        <taxon>Bacilli</taxon>
        <taxon>Lactobacillales</taxon>
        <taxon>Lactobacillaceae</taxon>
        <taxon>Lentilactobacillus</taxon>
    </lineage>
</organism>
<dbReference type="AlphaFoldDB" id="A0A401FI84"/>
<evidence type="ECO:0000259" key="1">
    <source>
        <dbReference type="Pfam" id="PF00857"/>
    </source>
</evidence>
<evidence type="ECO:0000313" key="3">
    <source>
        <dbReference type="Proteomes" id="UP000286974"/>
    </source>
</evidence>
<dbReference type="CDD" id="cd01012">
    <property type="entry name" value="YcaC_related"/>
    <property type="match status" value="1"/>
</dbReference>
<dbReference type="SUPFAM" id="SSF52499">
    <property type="entry name" value="Isochorismatase-like hydrolases"/>
    <property type="match status" value="1"/>
</dbReference>
<reference evidence="2 3" key="1">
    <citation type="submission" date="2017-11" db="EMBL/GenBank/DDBJ databases">
        <title>Draft Genome Sequence of Lactobacillus curieae NBRC 111893 isolated from Koso, a Japanese sugar-Vegetable Fermented Beverage.</title>
        <authorList>
            <person name="Chiou T.Y."/>
            <person name="Oshima K."/>
            <person name="Suda W."/>
            <person name="Hattori M."/>
            <person name="Takahashi T."/>
        </authorList>
    </citation>
    <scope>NUCLEOTIDE SEQUENCE [LARGE SCALE GENOMIC DNA]</scope>
    <source>
        <strain evidence="2 3">NBRC111893</strain>
    </source>
</reference>
<dbReference type="PANTHER" id="PTHR43559:SF1">
    <property type="entry name" value="HYDROLASE"/>
    <property type="match status" value="1"/>
</dbReference>
<dbReference type="InterPro" id="IPR000868">
    <property type="entry name" value="Isochorismatase-like_dom"/>
</dbReference>
<proteinExistence type="predicted"/>
<protein>
    <submittedName>
        <fullName evidence="2">Isochorismatase family</fullName>
    </submittedName>
</protein>
<gene>
    <name evidence="2" type="ORF">NBRC111893_152</name>
</gene>
<dbReference type="PANTHER" id="PTHR43559">
    <property type="entry name" value="HYDROLASE YCAC-RELATED"/>
    <property type="match status" value="1"/>
</dbReference>
<sequence>MTSMAKRDGKSDILINPDDSVFLVIDYQPTQIESINSIDRATLIRNIVVTQKLINAFNIPTILSTVNVKTGRNKETVPELKEQLQGVTSYDRTSINAWEDQEFNDAVKATGRHKIIIAALWTEACLTFPTLDALKEGYEVFPVVDAVGGTSKISHETAIQRVTQAGAQPTSIAQLACELQRDWNRTETVPKFVNELLEGGIFLDLGEGAK</sequence>
<dbReference type="InterPro" id="IPR036380">
    <property type="entry name" value="Isochorismatase-like_sf"/>
</dbReference>
<evidence type="ECO:0000313" key="2">
    <source>
        <dbReference type="EMBL" id="GAY72006.1"/>
    </source>
</evidence>
<dbReference type="Gene3D" id="3.40.50.850">
    <property type="entry name" value="Isochorismatase-like"/>
    <property type="match status" value="1"/>
</dbReference>
<dbReference type="EMBL" id="BEXA01000001">
    <property type="protein sequence ID" value="GAY72006.1"/>
    <property type="molecule type" value="Genomic_DNA"/>
</dbReference>
<dbReference type="Pfam" id="PF00857">
    <property type="entry name" value="Isochorismatase"/>
    <property type="match status" value="1"/>
</dbReference>
<keyword evidence="3" id="KW-1185">Reference proteome</keyword>
<dbReference type="InterPro" id="IPR053152">
    <property type="entry name" value="Hydrolase_YcaC-like"/>
</dbReference>